<dbReference type="EnsemblMetazoa" id="XM_011406035.2">
    <property type="protein sequence ID" value="XP_011404337.1"/>
    <property type="gene ID" value="LOC105312976"/>
</dbReference>
<accession>A0A1X7UR21</accession>
<name>A0A1X7UR21_AMPQE</name>
<dbReference type="InParanoid" id="A0A1X7UR21"/>
<proteinExistence type="predicted"/>
<protein>
    <recommendedName>
        <fullName evidence="3">DNA recombination and repair protein Rad51-like C-terminal domain-containing protein</fullName>
    </recommendedName>
</protein>
<dbReference type="PANTHER" id="PTHR46644:SF2">
    <property type="entry name" value="DNA REPAIR PROTEIN XRCC2"/>
    <property type="match status" value="1"/>
</dbReference>
<evidence type="ECO:0000313" key="1">
    <source>
        <dbReference type="EnsemblMetazoa" id="Aqu2.1.29964_001"/>
    </source>
</evidence>
<dbReference type="GO" id="GO:0033063">
    <property type="term" value="C:Rad51B-Rad51C-Rad51D-XRCC2 complex"/>
    <property type="evidence" value="ECO:0007669"/>
    <property type="project" value="InterPro"/>
</dbReference>
<dbReference type="SUPFAM" id="SSF52540">
    <property type="entry name" value="P-loop containing nucleoside triphosphate hydrolases"/>
    <property type="match status" value="1"/>
</dbReference>
<dbReference type="GO" id="GO:0042148">
    <property type="term" value="P:DNA strand invasion"/>
    <property type="evidence" value="ECO:0007669"/>
    <property type="project" value="TreeGrafter"/>
</dbReference>
<dbReference type="Proteomes" id="UP000007879">
    <property type="component" value="Unassembled WGS sequence"/>
</dbReference>
<reference evidence="2" key="1">
    <citation type="journal article" date="2010" name="Nature">
        <title>The Amphimedon queenslandica genome and the evolution of animal complexity.</title>
        <authorList>
            <person name="Srivastava M."/>
            <person name="Simakov O."/>
            <person name="Chapman J."/>
            <person name="Fahey B."/>
            <person name="Gauthier M.E."/>
            <person name="Mitros T."/>
            <person name="Richards G.S."/>
            <person name="Conaco C."/>
            <person name="Dacre M."/>
            <person name="Hellsten U."/>
            <person name="Larroux C."/>
            <person name="Putnam N.H."/>
            <person name="Stanke M."/>
            <person name="Adamska M."/>
            <person name="Darling A."/>
            <person name="Degnan S.M."/>
            <person name="Oakley T.H."/>
            <person name="Plachetzki D.C."/>
            <person name="Zhai Y."/>
            <person name="Adamski M."/>
            <person name="Calcino A."/>
            <person name="Cummins S.F."/>
            <person name="Goodstein D.M."/>
            <person name="Harris C."/>
            <person name="Jackson D.J."/>
            <person name="Leys S.P."/>
            <person name="Shu S."/>
            <person name="Woodcroft B.J."/>
            <person name="Vervoort M."/>
            <person name="Kosik K.S."/>
            <person name="Manning G."/>
            <person name="Degnan B.M."/>
            <person name="Rokhsar D.S."/>
        </authorList>
    </citation>
    <scope>NUCLEOTIDE SEQUENCE [LARGE SCALE GENOMIC DNA]</scope>
</reference>
<dbReference type="KEGG" id="aqu:105312976"/>
<evidence type="ECO:0008006" key="3">
    <source>
        <dbReference type="Google" id="ProtNLM"/>
    </source>
</evidence>
<organism evidence="1">
    <name type="scientific">Amphimedon queenslandica</name>
    <name type="common">Sponge</name>
    <dbReference type="NCBI Taxonomy" id="400682"/>
    <lineage>
        <taxon>Eukaryota</taxon>
        <taxon>Metazoa</taxon>
        <taxon>Porifera</taxon>
        <taxon>Demospongiae</taxon>
        <taxon>Heteroscleromorpha</taxon>
        <taxon>Haplosclerida</taxon>
        <taxon>Niphatidae</taxon>
        <taxon>Amphimedon</taxon>
    </lineage>
</organism>
<dbReference type="STRING" id="400682.A0A1X7UR21"/>
<dbReference type="Gene3D" id="3.40.50.300">
    <property type="entry name" value="P-loop containing nucleotide triphosphate hydrolases"/>
    <property type="match status" value="1"/>
</dbReference>
<reference evidence="1" key="2">
    <citation type="submission" date="2017-05" db="UniProtKB">
        <authorList>
            <consortium name="EnsemblMetazoa"/>
        </authorList>
    </citation>
    <scope>IDENTIFICATION</scope>
</reference>
<dbReference type="InterPro" id="IPR027417">
    <property type="entry name" value="P-loop_NTPase"/>
</dbReference>
<dbReference type="GO" id="GO:0000724">
    <property type="term" value="P:double-strand break repair via homologous recombination"/>
    <property type="evidence" value="ECO:0007669"/>
    <property type="project" value="InterPro"/>
</dbReference>
<dbReference type="eggNOG" id="KOG2859">
    <property type="taxonomic scope" value="Eukaryota"/>
</dbReference>
<dbReference type="OrthoDB" id="420422at2759"/>
<dbReference type="GO" id="GO:0005813">
    <property type="term" value="C:centrosome"/>
    <property type="evidence" value="ECO:0007669"/>
    <property type="project" value="TreeGrafter"/>
</dbReference>
<dbReference type="InterPro" id="IPR030547">
    <property type="entry name" value="XRCC2"/>
</dbReference>
<dbReference type="GO" id="GO:0005657">
    <property type="term" value="C:replication fork"/>
    <property type="evidence" value="ECO:0007669"/>
    <property type="project" value="InterPro"/>
</dbReference>
<dbReference type="PANTHER" id="PTHR46644">
    <property type="entry name" value="DNA REPAIR PROTEIN XRCC2"/>
    <property type="match status" value="1"/>
</dbReference>
<dbReference type="EnsemblMetazoa" id="Aqu2.1.29964_001">
    <property type="protein sequence ID" value="Aqu2.1.29964_001"/>
    <property type="gene ID" value="Aqu2.1.29964"/>
</dbReference>
<dbReference type="GO" id="GO:0000400">
    <property type="term" value="F:four-way junction DNA binding"/>
    <property type="evidence" value="ECO:0007669"/>
    <property type="project" value="TreeGrafter"/>
</dbReference>
<sequence length="273" mass="30812">MATGGRVLGDFKFKFFSSLNQGRGLRTGDVFELSGDHGTGKSEIFLNMVAEALIPKYYQDYILGGKEIGVVFISTNYKFDLLRLVEILEHKLFVRLSSEGEELKVNDDESIITLRDAEVPITSKSPPISFKEPSINRELIKNCLKKLYVLNCDSIHSLTLTVIFLKQFLLGSPHIELILIDHALTTEHVRDEVSPIDPMKWLELLVDYSRQYAIGIITEPETPISNSEINKYTYHIRKTRSAPNGSVFTLSSVNFNQSWDFTVNNDGIAFGSN</sequence>
<evidence type="ECO:0000313" key="2">
    <source>
        <dbReference type="Proteomes" id="UP000007879"/>
    </source>
</evidence>
<keyword evidence="2" id="KW-1185">Reference proteome</keyword>
<gene>
    <name evidence="1" type="primary">105312976</name>
</gene>
<dbReference type="AlphaFoldDB" id="A0A1X7UR21"/>